<proteinExistence type="predicted"/>
<gene>
    <name evidence="4" type="ORF">HF576_06125</name>
</gene>
<feature type="compositionally biased region" description="Basic and acidic residues" evidence="2">
    <location>
        <begin position="82"/>
        <end position="122"/>
    </location>
</feature>
<reference evidence="4 5" key="1">
    <citation type="submission" date="2020-04" db="EMBL/GenBank/DDBJ databases">
        <title>CFH 90308 Microbacterium sp.</title>
        <authorList>
            <person name="Nie G."/>
            <person name="Ming H."/>
            <person name="Xia T."/>
        </authorList>
    </citation>
    <scope>NUCLEOTIDE SEQUENCE [LARGE SCALE GENOMIC DNA]</scope>
    <source>
        <strain evidence="4 5">CFH 90308</strain>
    </source>
</reference>
<evidence type="ECO:0000256" key="1">
    <source>
        <dbReference type="SAM" id="Coils"/>
    </source>
</evidence>
<keyword evidence="3" id="KW-1133">Transmembrane helix</keyword>
<evidence type="ECO:0000256" key="3">
    <source>
        <dbReference type="SAM" id="Phobius"/>
    </source>
</evidence>
<keyword evidence="3" id="KW-0812">Transmembrane</keyword>
<feature type="compositionally biased region" description="Low complexity" evidence="2">
    <location>
        <begin position="133"/>
        <end position="145"/>
    </location>
</feature>
<comment type="caution">
    <text evidence="4">The sequence shown here is derived from an EMBL/GenBank/DDBJ whole genome shotgun (WGS) entry which is preliminary data.</text>
</comment>
<keyword evidence="1" id="KW-0175">Coiled coil</keyword>
<protein>
    <recommendedName>
        <fullName evidence="6">Colicin import membrane protein</fullName>
    </recommendedName>
</protein>
<evidence type="ECO:0000313" key="5">
    <source>
        <dbReference type="Proteomes" id="UP001429745"/>
    </source>
</evidence>
<sequence>MDTTTLIWIIVGIAVLLVIVVVALLMTARSRRERRVEHQHDRAEELREDARSTELKALEREADVARARAETASANAAAEAARARAAEASIDAERRAGAIDEHQADAEKLRAEQAEKLRKADDVDPYVTEGRTDAPAGAPPAATADATRRDARDDGTVRSDGTVHHDGTRDEVAADEIVDPADRPRRADGT</sequence>
<accession>A0ABX1K8T4</accession>
<organism evidence="4 5">
    <name type="scientific">Microbacterium salsuginis</name>
    <dbReference type="NCBI Taxonomy" id="2722803"/>
    <lineage>
        <taxon>Bacteria</taxon>
        <taxon>Bacillati</taxon>
        <taxon>Actinomycetota</taxon>
        <taxon>Actinomycetes</taxon>
        <taxon>Micrococcales</taxon>
        <taxon>Microbacteriaceae</taxon>
        <taxon>Microbacterium</taxon>
    </lineage>
</organism>
<feature type="coiled-coil region" evidence="1">
    <location>
        <begin position="36"/>
        <end position="75"/>
    </location>
</feature>
<dbReference type="RefSeq" id="WP_168911821.1">
    <property type="nucleotide sequence ID" value="NZ_JABACI010000001.1"/>
</dbReference>
<name>A0ABX1K8T4_9MICO</name>
<evidence type="ECO:0000313" key="4">
    <source>
        <dbReference type="EMBL" id="NLP83412.1"/>
    </source>
</evidence>
<feature type="compositionally biased region" description="Basic and acidic residues" evidence="2">
    <location>
        <begin position="180"/>
        <end position="190"/>
    </location>
</feature>
<feature type="transmembrane region" description="Helical" evidence="3">
    <location>
        <begin position="6"/>
        <end position="26"/>
    </location>
</feature>
<keyword evidence="3" id="KW-0472">Membrane</keyword>
<dbReference type="Proteomes" id="UP001429745">
    <property type="component" value="Unassembled WGS sequence"/>
</dbReference>
<evidence type="ECO:0008006" key="6">
    <source>
        <dbReference type="Google" id="ProtNLM"/>
    </source>
</evidence>
<feature type="region of interest" description="Disordered" evidence="2">
    <location>
        <begin position="82"/>
        <end position="190"/>
    </location>
</feature>
<keyword evidence="5" id="KW-1185">Reference proteome</keyword>
<dbReference type="EMBL" id="JABACI010000001">
    <property type="protein sequence ID" value="NLP83412.1"/>
    <property type="molecule type" value="Genomic_DNA"/>
</dbReference>
<evidence type="ECO:0000256" key="2">
    <source>
        <dbReference type="SAM" id="MobiDB-lite"/>
    </source>
</evidence>
<feature type="compositionally biased region" description="Basic and acidic residues" evidence="2">
    <location>
        <begin position="146"/>
        <end position="172"/>
    </location>
</feature>